<comment type="subcellular location">
    <subcellularLocation>
        <location evidence="1">Cell envelope</location>
    </subcellularLocation>
</comment>
<evidence type="ECO:0000313" key="4">
    <source>
        <dbReference type="EMBL" id="SDX95673.1"/>
    </source>
</evidence>
<dbReference type="GO" id="GO:0017004">
    <property type="term" value="P:cytochrome complex assembly"/>
    <property type="evidence" value="ECO:0007669"/>
    <property type="project" value="UniProtKB-KW"/>
</dbReference>
<evidence type="ECO:0000256" key="2">
    <source>
        <dbReference type="ARBA" id="ARBA00022748"/>
    </source>
</evidence>
<sequence>MNRRRLLTAIGGLGLTGASALALGGDLPGAGTDDAGLPIRVETMAARGSSAGETRVPVADTPTVIDLFATWCAPCKAQMDGLSTLHSEYDDRVAFVSVTNERVGGTLSRDDIRAWWGRHDGDWTLGLDPASDLMAALGASGLPFLAVANEVGEIRWTHAGVASTDTLRDEIDAALAEA</sequence>
<dbReference type="Pfam" id="PF08534">
    <property type="entry name" value="Redoxin"/>
    <property type="match status" value="1"/>
</dbReference>
<proteinExistence type="predicted"/>
<dbReference type="EMBL" id="FNPB01000004">
    <property type="protein sequence ID" value="SDX95673.1"/>
    <property type="molecule type" value="Genomic_DNA"/>
</dbReference>
<dbReference type="CDD" id="cd02966">
    <property type="entry name" value="TlpA_like_family"/>
    <property type="match status" value="1"/>
</dbReference>
<keyword evidence="2" id="KW-0201">Cytochrome c-type biogenesis</keyword>
<dbReference type="InterPro" id="IPR013766">
    <property type="entry name" value="Thioredoxin_domain"/>
</dbReference>
<name>A0A1H3FX45_9EURY</name>
<dbReference type="Gene3D" id="3.40.30.10">
    <property type="entry name" value="Glutaredoxin"/>
    <property type="match status" value="1"/>
</dbReference>
<dbReference type="SUPFAM" id="SSF52833">
    <property type="entry name" value="Thioredoxin-like"/>
    <property type="match status" value="1"/>
</dbReference>
<dbReference type="InterPro" id="IPR013740">
    <property type="entry name" value="Redoxin"/>
</dbReference>
<dbReference type="AlphaFoldDB" id="A0A1H3FX45"/>
<dbReference type="GO" id="GO:0016491">
    <property type="term" value="F:oxidoreductase activity"/>
    <property type="evidence" value="ECO:0007669"/>
    <property type="project" value="InterPro"/>
</dbReference>
<dbReference type="RefSeq" id="WP_089766793.1">
    <property type="nucleotide sequence ID" value="NZ_FNPB01000004.1"/>
</dbReference>
<dbReference type="OrthoDB" id="115386at2157"/>
<dbReference type="InterPro" id="IPR017937">
    <property type="entry name" value="Thioredoxin_CS"/>
</dbReference>
<evidence type="ECO:0000259" key="3">
    <source>
        <dbReference type="PROSITE" id="PS51352"/>
    </source>
</evidence>
<evidence type="ECO:0000256" key="1">
    <source>
        <dbReference type="ARBA" id="ARBA00004196"/>
    </source>
</evidence>
<organism evidence="4 5">
    <name type="scientific">Halobellus clavatus</name>
    <dbReference type="NCBI Taxonomy" id="660517"/>
    <lineage>
        <taxon>Archaea</taxon>
        <taxon>Methanobacteriati</taxon>
        <taxon>Methanobacteriota</taxon>
        <taxon>Stenosarchaea group</taxon>
        <taxon>Halobacteria</taxon>
        <taxon>Halobacteriales</taxon>
        <taxon>Haloferacaceae</taxon>
        <taxon>Halobellus</taxon>
    </lineage>
</organism>
<dbReference type="PANTHER" id="PTHR42852:SF17">
    <property type="entry name" value="THIOREDOXIN-LIKE PROTEIN HI_1115"/>
    <property type="match status" value="1"/>
</dbReference>
<evidence type="ECO:0000313" key="5">
    <source>
        <dbReference type="Proteomes" id="UP000199170"/>
    </source>
</evidence>
<dbReference type="PROSITE" id="PS51352">
    <property type="entry name" value="THIOREDOXIN_2"/>
    <property type="match status" value="1"/>
</dbReference>
<accession>A0A1H3FX45</accession>
<dbReference type="PROSITE" id="PS00194">
    <property type="entry name" value="THIOREDOXIN_1"/>
    <property type="match status" value="1"/>
</dbReference>
<keyword evidence="5" id="KW-1185">Reference proteome</keyword>
<dbReference type="GO" id="GO:0016853">
    <property type="term" value="F:isomerase activity"/>
    <property type="evidence" value="ECO:0007669"/>
    <property type="project" value="UniProtKB-KW"/>
</dbReference>
<dbReference type="InterPro" id="IPR036249">
    <property type="entry name" value="Thioredoxin-like_sf"/>
</dbReference>
<keyword evidence="4" id="KW-0413">Isomerase</keyword>
<dbReference type="STRING" id="660517.SAMN04487946_104230"/>
<protein>
    <submittedName>
        <fullName evidence="4">Thiol-disulfide isomerase or thioredoxin</fullName>
    </submittedName>
</protein>
<reference evidence="5" key="1">
    <citation type="submission" date="2016-10" db="EMBL/GenBank/DDBJ databases">
        <authorList>
            <person name="Varghese N."/>
            <person name="Submissions S."/>
        </authorList>
    </citation>
    <scope>NUCLEOTIDE SEQUENCE [LARGE SCALE GENOMIC DNA]</scope>
    <source>
        <strain evidence="5">CGMCC 1.10118</strain>
    </source>
</reference>
<gene>
    <name evidence="4" type="ORF">SAMN04487946_104230</name>
</gene>
<feature type="domain" description="Thioredoxin" evidence="3">
    <location>
        <begin position="33"/>
        <end position="176"/>
    </location>
</feature>
<dbReference type="PANTHER" id="PTHR42852">
    <property type="entry name" value="THIOL:DISULFIDE INTERCHANGE PROTEIN DSBE"/>
    <property type="match status" value="1"/>
</dbReference>
<dbReference type="Proteomes" id="UP000199170">
    <property type="component" value="Unassembled WGS sequence"/>
</dbReference>
<dbReference type="InterPro" id="IPR050553">
    <property type="entry name" value="Thioredoxin_ResA/DsbE_sf"/>
</dbReference>